<evidence type="ECO:0000313" key="2">
    <source>
        <dbReference type="Proteomes" id="UP000063229"/>
    </source>
</evidence>
<gene>
    <name evidence="1" type="ORF">AWM79_06715</name>
</gene>
<dbReference type="EMBL" id="CP014135">
    <property type="protein sequence ID" value="AMB85017.1"/>
    <property type="molecule type" value="Genomic_DNA"/>
</dbReference>
<proteinExistence type="predicted"/>
<sequence>MFSKWLFSGAVLFEAGSWASLTAQLSDLQIALLYAMTHGIACGLLTAAVWLLLPARYRTPLPWSPLFIFSLAFFVPLIGAVGVITAIFPALYLPRKRETQMWQAVGIPDLPFRAQPQLHSPTFGDSGLQDVLRHALEPDQRLAALLATRRMPGKEAVPILKLALGDPSDDVRLLAYSMLDKQESDINQRIQSSLEQLAGAAPQKAGALHATLARWYWELAYLGLAQGSVQQHVLGQAGEHAELALKAGEGGELLLLAGRIALERGDIGKARLHMHQAQEAGMAPAKVIPFRAEIAFETGHYAEIPKLLKSLPPEMQQHPPFAGLLRTWT</sequence>
<dbReference type="Proteomes" id="UP000063229">
    <property type="component" value="Chromosome"/>
</dbReference>
<name>A0A0X1SYW3_PSEAA</name>
<organism evidence="1 2">
    <name type="scientific">Pseudomonas agarici</name>
    <dbReference type="NCBI Taxonomy" id="46677"/>
    <lineage>
        <taxon>Bacteria</taxon>
        <taxon>Pseudomonadati</taxon>
        <taxon>Pseudomonadota</taxon>
        <taxon>Gammaproteobacteria</taxon>
        <taxon>Pseudomonadales</taxon>
        <taxon>Pseudomonadaceae</taxon>
        <taxon>Pseudomonas</taxon>
    </lineage>
</organism>
<dbReference type="KEGG" id="pagb:AWM79_06715"/>
<protein>
    <submittedName>
        <fullName evidence="1">Transporter</fullName>
    </submittedName>
</protein>
<keyword evidence="2" id="KW-1185">Reference proteome</keyword>
<accession>A0A0X1SYW3</accession>
<reference evidence="1 2" key="1">
    <citation type="submission" date="2016-01" db="EMBL/GenBank/DDBJ databases">
        <authorList>
            <person name="McClelland M."/>
            <person name="Jain A."/>
            <person name="Saraogi P."/>
            <person name="Mendelson R."/>
            <person name="Westerman R."/>
            <person name="SanMiguel P."/>
            <person name="Csonka L."/>
        </authorList>
    </citation>
    <scope>NUCLEOTIDE SEQUENCE [LARGE SCALE GENOMIC DNA]</scope>
    <source>
        <strain evidence="1 2">NCPPB 2472</strain>
    </source>
</reference>
<dbReference type="RefSeq" id="WP_060782458.1">
    <property type="nucleotide sequence ID" value="NZ_CP014135.1"/>
</dbReference>
<evidence type="ECO:0000313" key="1">
    <source>
        <dbReference type="EMBL" id="AMB85017.1"/>
    </source>
</evidence>
<dbReference type="AlphaFoldDB" id="A0A0X1SYW3"/>
<dbReference type="STRING" id="46677.AWM79_06715"/>